<name>A0A067LNC5_JATCU</name>
<evidence type="ECO:0000313" key="2">
    <source>
        <dbReference type="Proteomes" id="UP000027138"/>
    </source>
</evidence>
<protein>
    <submittedName>
        <fullName evidence="1">Uncharacterized protein</fullName>
    </submittedName>
</protein>
<evidence type="ECO:0000313" key="1">
    <source>
        <dbReference type="EMBL" id="KDP45974.1"/>
    </source>
</evidence>
<dbReference type="Proteomes" id="UP000027138">
    <property type="component" value="Unassembled WGS sequence"/>
</dbReference>
<sequence>MIHDIKMRKGFQRKRNWFPIEVWVGGVMSKEGKIMKYVDVWVLEEWGTQTGTNMKYEEIVNMVRALEREGLIVNDDENDPKGQNVDGCVEVDIDIQNQESDSNIDVSSIPDEDKNDEEVMKVRENKLKLRNIVIENRLGLGLEGPFAAENEEPANNEVTKSQEEPDIVNDPIASDVNVPEIRATMSNLM</sequence>
<organism evidence="1 2">
    <name type="scientific">Jatropha curcas</name>
    <name type="common">Barbados nut</name>
    <dbReference type="NCBI Taxonomy" id="180498"/>
    <lineage>
        <taxon>Eukaryota</taxon>
        <taxon>Viridiplantae</taxon>
        <taxon>Streptophyta</taxon>
        <taxon>Embryophyta</taxon>
        <taxon>Tracheophyta</taxon>
        <taxon>Spermatophyta</taxon>
        <taxon>Magnoliopsida</taxon>
        <taxon>eudicotyledons</taxon>
        <taxon>Gunneridae</taxon>
        <taxon>Pentapetalae</taxon>
        <taxon>rosids</taxon>
        <taxon>fabids</taxon>
        <taxon>Malpighiales</taxon>
        <taxon>Euphorbiaceae</taxon>
        <taxon>Crotonoideae</taxon>
        <taxon>Jatropheae</taxon>
        <taxon>Jatropha</taxon>
    </lineage>
</organism>
<proteinExistence type="predicted"/>
<accession>A0A067LNC5</accession>
<keyword evidence="2" id="KW-1185">Reference proteome</keyword>
<dbReference type="EMBL" id="KK914224">
    <property type="protein sequence ID" value="KDP45974.1"/>
    <property type="molecule type" value="Genomic_DNA"/>
</dbReference>
<gene>
    <name evidence="1" type="ORF">JCGZ_11877</name>
</gene>
<reference evidence="1 2" key="1">
    <citation type="journal article" date="2014" name="PLoS ONE">
        <title>Global Analysis of Gene Expression Profiles in Physic Nut (Jatropha curcas L.) Seedlings Exposed to Salt Stress.</title>
        <authorList>
            <person name="Zhang L."/>
            <person name="Zhang C."/>
            <person name="Wu P."/>
            <person name="Chen Y."/>
            <person name="Li M."/>
            <person name="Jiang H."/>
            <person name="Wu G."/>
        </authorList>
    </citation>
    <scope>NUCLEOTIDE SEQUENCE [LARGE SCALE GENOMIC DNA]</scope>
    <source>
        <strain evidence="2">cv. GZQX0401</strain>
        <tissue evidence="1">Young leaves</tissue>
    </source>
</reference>
<dbReference type="AlphaFoldDB" id="A0A067LNC5"/>